<comment type="caution">
    <text evidence="2">The sequence shown here is derived from an EMBL/GenBank/DDBJ whole genome shotgun (WGS) entry which is preliminary data.</text>
</comment>
<protein>
    <submittedName>
        <fullName evidence="2">Uncharacterized protein</fullName>
    </submittedName>
</protein>
<dbReference type="EMBL" id="JASPKY010000429">
    <property type="protein sequence ID" value="KAK9700822.1"/>
    <property type="molecule type" value="Genomic_DNA"/>
</dbReference>
<proteinExistence type="predicted"/>
<sequence length="67" mass="7548">MYVKFVVLLLCFLVEIFSLISTSPLHLNSEEITSEERTIVLEPKILVVVPCANGLMRIGDKCVPVWT</sequence>
<evidence type="ECO:0000313" key="3">
    <source>
        <dbReference type="Proteomes" id="UP001458880"/>
    </source>
</evidence>
<evidence type="ECO:0000313" key="2">
    <source>
        <dbReference type="EMBL" id="KAK9700822.1"/>
    </source>
</evidence>
<organism evidence="2 3">
    <name type="scientific">Popillia japonica</name>
    <name type="common">Japanese beetle</name>
    <dbReference type="NCBI Taxonomy" id="7064"/>
    <lineage>
        <taxon>Eukaryota</taxon>
        <taxon>Metazoa</taxon>
        <taxon>Ecdysozoa</taxon>
        <taxon>Arthropoda</taxon>
        <taxon>Hexapoda</taxon>
        <taxon>Insecta</taxon>
        <taxon>Pterygota</taxon>
        <taxon>Neoptera</taxon>
        <taxon>Endopterygota</taxon>
        <taxon>Coleoptera</taxon>
        <taxon>Polyphaga</taxon>
        <taxon>Scarabaeiformia</taxon>
        <taxon>Scarabaeidae</taxon>
        <taxon>Rutelinae</taxon>
        <taxon>Popillia</taxon>
    </lineage>
</organism>
<feature type="signal peptide" evidence="1">
    <location>
        <begin position="1"/>
        <end position="22"/>
    </location>
</feature>
<accession>A0AAW1JCX6</accession>
<keyword evidence="1" id="KW-0732">Signal</keyword>
<reference evidence="2 3" key="1">
    <citation type="journal article" date="2024" name="BMC Genomics">
        <title>De novo assembly and annotation of Popillia japonica's genome with initial clues to its potential as an invasive pest.</title>
        <authorList>
            <person name="Cucini C."/>
            <person name="Boschi S."/>
            <person name="Funari R."/>
            <person name="Cardaioli E."/>
            <person name="Iannotti N."/>
            <person name="Marturano G."/>
            <person name="Paoli F."/>
            <person name="Bruttini M."/>
            <person name="Carapelli A."/>
            <person name="Frati F."/>
            <person name="Nardi F."/>
        </authorList>
    </citation>
    <scope>NUCLEOTIDE SEQUENCE [LARGE SCALE GENOMIC DNA]</scope>
    <source>
        <strain evidence="2">DMR45628</strain>
    </source>
</reference>
<gene>
    <name evidence="2" type="ORF">QE152_g30997</name>
</gene>
<keyword evidence="3" id="KW-1185">Reference proteome</keyword>
<dbReference type="AlphaFoldDB" id="A0AAW1JCX6"/>
<feature type="chain" id="PRO_5043609627" evidence="1">
    <location>
        <begin position="23"/>
        <end position="67"/>
    </location>
</feature>
<evidence type="ECO:0000256" key="1">
    <source>
        <dbReference type="SAM" id="SignalP"/>
    </source>
</evidence>
<name>A0AAW1JCX6_POPJA</name>
<dbReference type="Proteomes" id="UP001458880">
    <property type="component" value="Unassembled WGS sequence"/>
</dbReference>